<dbReference type="STRING" id="268505.A0A2A9PJC2"/>
<sequence>MDGQQPSSLPRAAKSPHFLHRHYHDNSRRRDATHDNSHHHSSRHGTPHLTATCSDDATESLDELASDCDSSHARLQLRTVTEPSGSEQAPVADAAAYSNVAITGVSSQAATVSSASDTVASSASDTVVSSALDTVASSGLDTATSNVNTAPSASTNTVTAATSSYTSASFAAPTSLLADIKTTSWLTTAPASTPSPITSTHAIFSDLRNGTNAMPNANSSLATSPLTVSSSPSNSSLPSSLNSSSPTTSSFDVSILSAPTSFTRTSTESQVTSLVREVVTKTDLESESTESADAQSTSFVTEFFDDSSSSLPATASTSSGGGAVAPETTGSIPPNKGSGTRSNAAAPPEALPPKARVIVGVVTSVAGVAFIMLLALLALKYNKKRRDGRQLLGGGHLGSMTPRGITGSDSMTTVEVPGLPTTPAPPTGFGGSRGDAPAERGFYRVAGRKLPPVLMTGGDGFSDPRDTMLSDNSSEALDPAAGGSRPLALGAPMRPVSGIPIMRSGPARTPVTQNPFADPPSSPLAQGGPPGSRDRSRFHEGI</sequence>
<reference evidence="3 4" key="2">
    <citation type="journal article" date="2017" name="Sci. Rep.">
        <title>Ant-infecting Ophiocordyceps genomes reveal a high diversity of potential behavioral manipulation genes and a possible major role for enterotoxins.</title>
        <authorList>
            <person name="de Bekker C."/>
            <person name="Ohm R.A."/>
            <person name="Evans H.C."/>
            <person name="Brachmann A."/>
            <person name="Hughes D.P."/>
        </authorList>
    </citation>
    <scope>NUCLEOTIDE SEQUENCE [LARGE SCALE GENOMIC DNA]</scope>
    <source>
        <strain evidence="3 4">SC16a</strain>
    </source>
</reference>
<evidence type="ECO:0000313" key="4">
    <source>
        <dbReference type="Proteomes" id="UP000037136"/>
    </source>
</evidence>
<feature type="compositionally biased region" description="Basic and acidic residues" evidence="1">
    <location>
        <begin position="532"/>
        <end position="542"/>
    </location>
</feature>
<keyword evidence="2" id="KW-0812">Transmembrane</keyword>
<keyword evidence="2" id="KW-0472">Membrane</keyword>
<feature type="compositionally biased region" description="Low complexity" evidence="1">
    <location>
        <begin position="307"/>
        <end position="318"/>
    </location>
</feature>
<feature type="compositionally biased region" description="Low complexity" evidence="1">
    <location>
        <begin position="219"/>
        <end position="250"/>
    </location>
</feature>
<evidence type="ECO:0000256" key="2">
    <source>
        <dbReference type="SAM" id="Phobius"/>
    </source>
</evidence>
<gene>
    <name evidence="3" type="ORF">XA68_17679</name>
</gene>
<evidence type="ECO:0000313" key="3">
    <source>
        <dbReference type="EMBL" id="PFH61324.1"/>
    </source>
</evidence>
<feature type="region of interest" description="Disordered" evidence="1">
    <location>
        <begin position="454"/>
        <end position="542"/>
    </location>
</feature>
<reference evidence="3 4" key="1">
    <citation type="journal article" date="2015" name="BMC Genomics">
        <title>Gene expression during zombie ant biting behavior reflects the complexity underlying fungal parasitic behavioral manipulation.</title>
        <authorList>
            <person name="de Bekker C."/>
            <person name="Ohm R.A."/>
            <person name="Loreto R.G."/>
            <person name="Sebastian A."/>
            <person name="Albert I."/>
            <person name="Merrow M."/>
            <person name="Brachmann A."/>
            <person name="Hughes D.P."/>
        </authorList>
    </citation>
    <scope>NUCLEOTIDE SEQUENCE [LARGE SCALE GENOMIC DNA]</scope>
    <source>
        <strain evidence="3 4">SC16a</strain>
    </source>
</reference>
<feature type="compositionally biased region" description="Basic and acidic residues" evidence="1">
    <location>
        <begin position="24"/>
        <end position="38"/>
    </location>
</feature>
<accession>A0A2A9PJC2</accession>
<feature type="region of interest" description="Disordered" evidence="1">
    <location>
        <begin position="215"/>
        <end position="250"/>
    </location>
</feature>
<protein>
    <submittedName>
        <fullName evidence="3">Uncharacterized protein</fullName>
    </submittedName>
</protein>
<proteinExistence type="predicted"/>
<keyword evidence="2" id="KW-1133">Transmembrane helix</keyword>
<comment type="caution">
    <text evidence="3">The sequence shown here is derived from an EMBL/GenBank/DDBJ whole genome shotgun (WGS) entry which is preliminary data.</text>
</comment>
<evidence type="ECO:0000256" key="1">
    <source>
        <dbReference type="SAM" id="MobiDB-lite"/>
    </source>
</evidence>
<name>A0A2A9PJC2_OPHUN</name>
<dbReference type="EMBL" id="LAZP02000078">
    <property type="protein sequence ID" value="PFH61324.1"/>
    <property type="molecule type" value="Genomic_DNA"/>
</dbReference>
<feature type="compositionally biased region" description="Polar residues" evidence="1">
    <location>
        <begin position="328"/>
        <end position="343"/>
    </location>
</feature>
<feature type="transmembrane region" description="Helical" evidence="2">
    <location>
        <begin position="357"/>
        <end position="379"/>
    </location>
</feature>
<feature type="region of interest" description="Disordered" evidence="1">
    <location>
        <begin position="392"/>
        <end position="438"/>
    </location>
</feature>
<feature type="region of interest" description="Disordered" evidence="1">
    <location>
        <begin position="1"/>
        <end position="53"/>
    </location>
</feature>
<keyword evidence="4" id="KW-1185">Reference proteome</keyword>
<dbReference type="OrthoDB" id="5421784at2759"/>
<organism evidence="3 4">
    <name type="scientific">Ophiocordyceps unilateralis</name>
    <name type="common">Zombie-ant fungus</name>
    <name type="synonym">Torrubia unilateralis</name>
    <dbReference type="NCBI Taxonomy" id="268505"/>
    <lineage>
        <taxon>Eukaryota</taxon>
        <taxon>Fungi</taxon>
        <taxon>Dikarya</taxon>
        <taxon>Ascomycota</taxon>
        <taxon>Pezizomycotina</taxon>
        <taxon>Sordariomycetes</taxon>
        <taxon>Hypocreomycetidae</taxon>
        <taxon>Hypocreales</taxon>
        <taxon>Ophiocordycipitaceae</taxon>
        <taxon>Ophiocordyceps</taxon>
    </lineage>
</organism>
<dbReference type="Proteomes" id="UP000037136">
    <property type="component" value="Unassembled WGS sequence"/>
</dbReference>
<dbReference type="AlphaFoldDB" id="A0A2A9PJC2"/>
<feature type="region of interest" description="Disordered" evidence="1">
    <location>
        <begin position="307"/>
        <end position="349"/>
    </location>
</feature>